<reference evidence="4" key="1">
    <citation type="submission" date="2013-01" db="EMBL/GenBank/DDBJ databases">
        <title>Genome draft of Hydrogenophaga taeniospiralis 2K1.</title>
        <authorList>
            <person name="Gomila M."/>
            <person name="Lalucat J."/>
        </authorList>
    </citation>
    <scope>NUCLEOTIDE SEQUENCE</scope>
    <source>
        <strain evidence="4">CCUG 15921</strain>
    </source>
</reference>
<dbReference type="Gene3D" id="1.10.260.40">
    <property type="entry name" value="lambda repressor-like DNA-binding domains"/>
    <property type="match status" value="1"/>
</dbReference>
<protein>
    <recommendedName>
        <fullName evidence="3">HTH cro/C1-type domain-containing protein</fullName>
    </recommendedName>
</protein>
<dbReference type="Pfam" id="PF13464">
    <property type="entry name" value="RodZ_C"/>
    <property type="match status" value="1"/>
</dbReference>
<dbReference type="Pfam" id="PF13413">
    <property type="entry name" value="HTH_25"/>
    <property type="match status" value="1"/>
</dbReference>
<organism evidence="4 5">
    <name type="scientific">Hydrogenophaga taeniospiralis CCUG 15921</name>
    <dbReference type="NCBI Taxonomy" id="1281780"/>
    <lineage>
        <taxon>Bacteria</taxon>
        <taxon>Pseudomonadati</taxon>
        <taxon>Pseudomonadota</taxon>
        <taxon>Betaproteobacteria</taxon>
        <taxon>Burkholderiales</taxon>
        <taxon>Comamonadaceae</taxon>
        <taxon>Hydrogenophaga</taxon>
    </lineage>
</organism>
<feature type="compositionally biased region" description="Polar residues" evidence="1">
    <location>
        <begin position="155"/>
        <end position="169"/>
    </location>
</feature>
<proteinExistence type="predicted"/>
<keyword evidence="2" id="KW-0472">Membrane</keyword>
<dbReference type="PANTHER" id="PTHR34475">
    <property type="match status" value="1"/>
</dbReference>
<name>A0A9X4NMF5_9BURK</name>
<feature type="domain" description="HTH cro/C1-type" evidence="3">
    <location>
        <begin position="14"/>
        <end position="75"/>
    </location>
</feature>
<feature type="region of interest" description="Disordered" evidence="1">
    <location>
        <begin position="145"/>
        <end position="219"/>
    </location>
</feature>
<evidence type="ECO:0000256" key="2">
    <source>
        <dbReference type="SAM" id="Phobius"/>
    </source>
</evidence>
<dbReference type="Proteomes" id="UP001152876">
    <property type="component" value="Unassembled WGS sequence"/>
</dbReference>
<comment type="caution">
    <text evidence="4">The sequence shown here is derived from an EMBL/GenBank/DDBJ whole genome shotgun (WGS) entry which is preliminary data.</text>
</comment>
<evidence type="ECO:0000259" key="3">
    <source>
        <dbReference type="SMART" id="SM00530"/>
    </source>
</evidence>
<dbReference type="PANTHER" id="PTHR34475:SF1">
    <property type="entry name" value="CYTOSKELETON PROTEIN RODZ"/>
    <property type="match status" value="1"/>
</dbReference>
<feature type="compositionally biased region" description="Low complexity" evidence="1">
    <location>
        <begin position="206"/>
        <end position="219"/>
    </location>
</feature>
<dbReference type="GO" id="GO:0003677">
    <property type="term" value="F:DNA binding"/>
    <property type="evidence" value="ECO:0007669"/>
    <property type="project" value="InterPro"/>
</dbReference>
<feature type="compositionally biased region" description="Low complexity" evidence="1">
    <location>
        <begin position="172"/>
        <end position="191"/>
    </location>
</feature>
<evidence type="ECO:0000256" key="1">
    <source>
        <dbReference type="SAM" id="MobiDB-lite"/>
    </source>
</evidence>
<accession>A0A9X4NMF5</accession>
<evidence type="ECO:0000313" key="4">
    <source>
        <dbReference type="EMBL" id="MDG5973868.1"/>
    </source>
</evidence>
<dbReference type="RefSeq" id="WP_068168823.1">
    <property type="nucleotide sequence ID" value="NZ_AOGK01000001.1"/>
</dbReference>
<keyword evidence="2" id="KW-0812">Transmembrane</keyword>
<dbReference type="InterPro" id="IPR050400">
    <property type="entry name" value="Bact_Cytoskel_RodZ"/>
</dbReference>
<dbReference type="EMBL" id="AOGK01000001">
    <property type="protein sequence ID" value="MDG5973868.1"/>
    <property type="molecule type" value="Genomic_DNA"/>
</dbReference>
<sequence length="311" mass="31671">MAQMDESAESPPVFLRQAREAAGLHIAALAAALKVPVKKLEALEAGRYDELPDMTFARALASSASRHLKIDPAIVLSQIPLGHAPQLGAPHPAINAPFKTPNDAQSGSPLRWLLRPAVLAAVVLLLATLVLAFLPAFDAGLLTSGGSGSEAPPTVSETVSPAESGTPATEGSAVEPVAPVASDASPASPAALGTPPDSQPLPQETPVAESSNAAPAPESVAVPSASAVPLTTSGSLLSIAATGESWLQVINGSGKVVVQRMLKAGDVMDFSAAPPYSVVLGRADAAQVTVRGRPFDVTPYARNSVARFEVK</sequence>
<keyword evidence="5" id="KW-1185">Reference proteome</keyword>
<feature type="transmembrane region" description="Helical" evidence="2">
    <location>
        <begin position="117"/>
        <end position="137"/>
    </location>
</feature>
<dbReference type="InterPro" id="IPR001387">
    <property type="entry name" value="Cro/C1-type_HTH"/>
</dbReference>
<dbReference type="AlphaFoldDB" id="A0A9X4NMF5"/>
<gene>
    <name evidence="4" type="ORF">H010_01305</name>
</gene>
<dbReference type="SMART" id="SM00530">
    <property type="entry name" value="HTH_XRE"/>
    <property type="match status" value="1"/>
</dbReference>
<evidence type="ECO:0000313" key="5">
    <source>
        <dbReference type="Proteomes" id="UP001152876"/>
    </source>
</evidence>
<dbReference type="InterPro" id="IPR025194">
    <property type="entry name" value="RodZ-like_C"/>
</dbReference>
<keyword evidence="2" id="KW-1133">Transmembrane helix</keyword>
<dbReference type="InterPro" id="IPR010982">
    <property type="entry name" value="Lambda_DNA-bd_dom_sf"/>
</dbReference>